<evidence type="ECO:0000313" key="2">
    <source>
        <dbReference type="EMBL" id="RVW23198.1"/>
    </source>
</evidence>
<evidence type="ECO:0000313" key="3">
    <source>
        <dbReference type="Proteomes" id="UP000288805"/>
    </source>
</evidence>
<dbReference type="AlphaFoldDB" id="A0A438CJ12"/>
<name>A0A438CJ12_VITVI</name>
<accession>A0A438CJ12</accession>
<dbReference type="EMBL" id="QGNW01002203">
    <property type="protein sequence ID" value="RVW23198.1"/>
    <property type="molecule type" value="Genomic_DNA"/>
</dbReference>
<organism evidence="2 3">
    <name type="scientific">Vitis vinifera</name>
    <name type="common">Grape</name>
    <dbReference type="NCBI Taxonomy" id="29760"/>
    <lineage>
        <taxon>Eukaryota</taxon>
        <taxon>Viridiplantae</taxon>
        <taxon>Streptophyta</taxon>
        <taxon>Embryophyta</taxon>
        <taxon>Tracheophyta</taxon>
        <taxon>Spermatophyta</taxon>
        <taxon>Magnoliopsida</taxon>
        <taxon>eudicotyledons</taxon>
        <taxon>Gunneridae</taxon>
        <taxon>Pentapetalae</taxon>
        <taxon>rosids</taxon>
        <taxon>Vitales</taxon>
        <taxon>Vitaceae</taxon>
        <taxon>Viteae</taxon>
        <taxon>Vitis</taxon>
    </lineage>
</organism>
<evidence type="ECO:0000256" key="1">
    <source>
        <dbReference type="SAM" id="MobiDB-lite"/>
    </source>
</evidence>
<proteinExistence type="predicted"/>
<protein>
    <submittedName>
        <fullName evidence="2">Uncharacterized protein</fullName>
    </submittedName>
</protein>
<dbReference type="Proteomes" id="UP000288805">
    <property type="component" value="Unassembled WGS sequence"/>
</dbReference>
<reference evidence="2 3" key="1">
    <citation type="journal article" date="2018" name="PLoS Genet.">
        <title>Population sequencing reveals clonal diversity and ancestral inbreeding in the grapevine cultivar Chardonnay.</title>
        <authorList>
            <person name="Roach M.J."/>
            <person name="Johnson D.L."/>
            <person name="Bohlmann J."/>
            <person name="van Vuuren H.J."/>
            <person name="Jones S.J."/>
            <person name="Pretorius I.S."/>
            <person name="Schmidt S.A."/>
            <person name="Borneman A.R."/>
        </authorList>
    </citation>
    <scope>NUCLEOTIDE SEQUENCE [LARGE SCALE GENOMIC DNA]</scope>
    <source>
        <strain evidence="3">cv. Chardonnay</strain>
        <tissue evidence="2">Leaf</tissue>
    </source>
</reference>
<gene>
    <name evidence="2" type="ORF">CK203_099545</name>
</gene>
<sequence>MYFEDNVGVIVNPKREGKGSTADQKPLFVETADGNSNGIASGGAMKRNNGFAPDPRFAFDGLRPPLPWLDGLVFSYPRPVTSTSITSSISNANNVTALRNLQPYSHFMSLQHPRPMSDMGTAHGFMNRIWLVVDNKYKPRGRDVGFFGYGNENMDGLNELNNGPRAKSSKNQKGFAPSQPRARMFNPMDLMMRRR</sequence>
<feature type="region of interest" description="Disordered" evidence="1">
    <location>
        <begin position="160"/>
        <end position="180"/>
    </location>
</feature>
<comment type="caution">
    <text evidence="2">The sequence shown here is derived from an EMBL/GenBank/DDBJ whole genome shotgun (WGS) entry which is preliminary data.</text>
</comment>